<reference evidence="2" key="1">
    <citation type="submission" date="2022-01" db="EMBL/GenBank/DDBJ databases">
        <title>Comparative genomics reveals a dynamic genome evolution in the ectomycorrhizal milk-cap (Lactarius) mushrooms.</title>
        <authorList>
            <consortium name="DOE Joint Genome Institute"/>
            <person name="Lebreton A."/>
            <person name="Tang N."/>
            <person name="Kuo A."/>
            <person name="LaButti K."/>
            <person name="Drula E."/>
            <person name="Barry K."/>
            <person name="Clum A."/>
            <person name="Lipzen A."/>
            <person name="Mousain D."/>
            <person name="Ng V."/>
            <person name="Wang R."/>
            <person name="Wang X."/>
            <person name="Dai Y."/>
            <person name="Henrissat B."/>
            <person name="Grigoriev I.V."/>
            <person name="Guerin-Laguette A."/>
            <person name="Yu F."/>
            <person name="Martin F.M."/>
        </authorList>
    </citation>
    <scope>NUCLEOTIDE SEQUENCE</scope>
    <source>
        <strain evidence="2">QP</strain>
    </source>
</reference>
<dbReference type="EMBL" id="JAKELL010000008">
    <property type="protein sequence ID" value="KAH8996643.1"/>
    <property type="molecule type" value="Genomic_DNA"/>
</dbReference>
<feature type="region of interest" description="Disordered" evidence="1">
    <location>
        <begin position="1"/>
        <end position="32"/>
    </location>
</feature>
<feature type="region of interest" description="Disordered" evidence="1">
    <location>
        <begin position="178"/>
        <end position="342"/>
    </location>
</feature>
<feature type="region of interest" description="Disordered" evidence="1">
    <location>
        <begin position="126"/>
        <end position="166"/>
    </location>
</feature>
<feature type="compositionally biased region" description="Basic and acidic residues" evidence="1">
    <location>
        <begin position="245"/>
        <end position="267"/>
    </location>
</feature>
<name>A0AAD4LLW4_9AGAM</name>
<feature type="region of interest" description="Disordered" evidence="1">
    <location>
        <begin position="72"/>
        <end position="93"/>
    </location>
</feature>
<feature type="compositionally biased region" description="Polar residues" evidence="1">
    <location>
        <begin position="281"/>
        <end position="296"/>
    </location>
</feature>
<comment type="caution">
    <text evidence="2">The sequence shown here is derived from an EMBL/GenBank/DDBJ whole genome shotgun (WGS) entry which is preliminary data.</text>
</comment>
<evidence type="ECO:0000313" key="2">
    <source>
        <dbReference type="EMBL" id="KAH8996643.1"/>
    </source>
</evidence>
<dbReference type="Proteomes" id="UP001201163">
    <property type="component" value="Unassembled WGS sequence"/>
</dbReference>
<evidence type="ECO:0000256" key="1">
    <source>
        <dbReference type="SAM" id="MobiDB-lite"/>
    </source>
</evidence>
<feature type="compositionally biased region" description="Pro residues" evidence="1">
    <location>
        <begin position="268"/>
        <end position="279"/>
    </location>
</feature>
<evidence type="ECO:0000313" key="3">
    <source>
        <dbReference type="Proteomes" id="UP001201163"/>
    </source>
</evidence>
<feature type="compositionally biased region" description="Basic and acidic residues" evidence="1">
    <location>
        <begin position="178"/>
        <end position="190"/>
    </location>
</feature>
<feature type="compositionally biased region" description="Pro residues" evidence="1">
    <location>
        <begin position="216"/>
        <end position="233"/>
    </location>
</feature>
<feature type="compositionally biased region" description="Low complexity" evidence="1">
    <location>
        <begin position="234"/>
        <end position="244"/>
    </location>
</feature>
<sequence>MSLCSPKGRSRRSSEARLTNQRVFEPMVEDEGADDAPVKSIADHFSPLPIHLSPVQLTVNAVSPLLKSVPDPAEEEDHYFKPRPQSTEDADHTPVEYPVPLVSTPASKPMAIGATIARFYDMAASETSASLPHPTPSTYYNRRHEKEKEKQRELSRNNSSGGTGRVALSRIRALQEKLVPESGDEAERARSTRRQLLNAILADAPTPQSTPAPILAVPPPPAPPPPPPPPPRPIAISHASAAAQEIERERERRRRQSSENRSADMPHAHPPPPPVPVPAPTQAQVHTQRLTHSRPSIPSLKDVYGGEDGTQRRPAYIERRSANERRPSIGKPQWHRSSPTEA</sequence>
<dbReference type="AlphaFoldDB" id="A0AAD4LLW4"/>
<proteinExistence type="predicted"/>
<accession>A0AAD4LLW4</accession>
<keyword evidence="3" id="KW-1185">Reference proteome</keyword>
<protein>
    <submittedName>
        <fullName evidence="2">Uncharacterized protein</fullName>
    </submittedName>
</protein>
<feature type="compositionally biased region" description="Polar residues" evidence="1">
    <location>
        <begin position="126"/>
        <end position="140"/>
    </location>
</feature>
<organism evidence="2 3">
    <name type="scientific">Lactarius akahatsu</name>
    <dbReference type="NCBI Taxonomy" id="416441"/>
    <lineage>
        <taxon>Eukaryota</taxon>
        <taxon>Fungi</taxon>
        <taxon>Dikarya</taxon>
        <taxon>Basidiomycota</taxon>
        <taxon>Agaricomycotina</taxon>
        <taxon>Agaricomycetes</taxon>
        <taxon>Russulales</taxon>
        <taxon>Russulaceae</taxon>
        <taxon>Lactarius</taxon>
    </lineage>
</organism>
<feature type="compositionally biased region" description="Basic and acidic residues" evidence="1">
    <location>
        <begin position="142"/>
        <end position="155"/>
    </location>
</feature>
<gene>
    <name evidence="2" type="ORF">EDB92DRAFT_1511643</name>
</gene>
<feature type="compositionally biased region" description="Basic and acidic residues" evidence="1">
    <location>
        <begin position="309"/>
        <end position="327"/>
    </location>
</feature>